<name>A0A0G1MLL8_9BACT</name>
<comment type="caution">
    <text evidence="3">The sequence shown here is derived from an EMBL/GenBank/DDBJ whole genome shotgun (WGS) entry which is preliminary data.</text>
</comment>
<feature type="chain" id="PRO_5002538613" evidence="2">
    <location>
        <begin position="25"/>
        <end position="128"/>
    </location>
</feature>
<feature type="transmembrane region" description="Helical" evidence="1">
    <location>
        <begin position="95"/>
        <end position="115"/>
    </location>
</feature>
<accession>A0A0G1MLL8</accession>
<keyword evidence="1" id="KW-0812">Transmembrane</keyword>
<dbReference type="InterPro" id="IPR043993">
    <property type="entry name" value="T4SS_pilin"/>
</dbReference>
<dbReference type="Proteomes" id="UP000034354">
    <property type="component" value="Unassembled WGS sequence"/>
</dbReference>
<dbReference type="Pfam" id="PF18895">
    <property type="entry name" value="T4SS_pilin"/>
    <property type="match status" value="1"/>
</dbReference>
<keyword evidence="1" id="KW-1133">Transmembrane helix</keyword>
<evidence type="ECO:0000313" key="3">
    <source>
        <dbReference type="EMBL" id="KKU09012.1"/>
    </source>
</evidence>
<dbReference type="STRING" id="1618993.UX09_C0006G0008"/>
<evidence type="ECO:0000313" key="4">
    <source>
        <dbReference type="Proteomes" id="UP000034354"/>
    </source>
</evidence>
<keyword evidence="2" id="KW-0732">Signal</keyword>
<dbReference type="EMBL" id="LCKW01000006">
    <property type="protein sequence ID" value="KKU09012.1"/>
    <property type="molecule type" value="Genomic_DNA"/>
</dbReference>
<keyword evidence="1" id="KW-0472">Membrane</keyword>
<sequence length="128" mass="13149">MKSILATIVALGQVYLLMPLTAMADVPMNLTDANTSLGEIGNTTGMGGAEDLTTVIGNLINVVLGVLGIIFLVLVVYAGFLYLTDQGGGEKAKKAMKLLTTAVIGIVIIVAAYAISNYVIGAMVAVTT</sequence>
<feature type="transmembrane region" description="Helical" evidence="1">
    <location>
        <begin position="59"/>
        <end position="83"/>
    </location>
</feature>
<evidence type="ECO:0000256" key="2">
    <source>
        <dbReference type="SAM" id="SignalP"/>
    </source>
</evidence>
<proteinExistence type="predicted"/>
<feature type="signal peptide" evidence="2">
    <location>
        <begin position="1"/>
        <end position="24"/>
    </location>
</feature>
<organism evidence="3 4">
    <name type="scientific">Candidatus Uhrbacteria bacterium GW2011_GWE2_45_35</name>
    <dbReference type="NCBI Taxonomy" id="1618993"/>
    <lineage>
        <taxon>Bacteria</taxon>
        <taxon>Candidatus Uhriibacteriota</taxon>
    </lineage>
</organism>
<protein>
    <submittedName>
        <fullName evidence="3">Uncharacterized protein</fullName>
    </submittedName>
</protein>
<dbReference type="NCBIfam" id="NF045849">
    <property type="entry name" value="ICE_MMCAP2_0565"/>
    <property type="match status" value="1"/>
</dbReference>
<evidence type="ECO:0000256" key="1">
    <source>
        <dbReference type="SAM" id="Phobius"/>
    </source>
</evidence>
<dbReference type="AlphaFoldDB" id="A0A0G1MLL8"/>
<gene>
    <name evidence="3" type="ORF">UX09_C0006G0008</name>
</gene>
<reference evidence="3 4" key="1">
    <citation type="journal article" date="2015" name="Nature">
        <title>rRNA introns, odd ribosomes, and small enigmatic genomes across a large radiation of phyla.</title>
        <authorList>
            <person name="Brown C.T."/>
            <person name="Hug L.A."/>
            <person name="Thomas B.C."/>
            <person name="Sharon I."/>
            <person name="Castelle C.J."/>
            <person name="Singh A."/>
            <person name="Wilkins M.J."/>
            <person name="Williams K.H."/>
            <person name="Banfield J.F."/>
        </authorList>
    </citation>
    <scope>NUCLEOTIDE SEQUENCE [LARGE SCALE GENOMIC DNA]</scope>
</reference>